<dbReference type="GO" id="GO:0008233">
    <property type="term" value="F:peptidase activity"/>
    <property type="evidence" value="ECO:0007669"/>
    <property type="project" value="UniProtKB-KW"/>
</dbReference>
<feature type="transmembrane region" description="Helical" evidence="1">
    <location>
        <begin position="7"/>
        <end position="24"/>
    </location>
</feature>
<dbReference type="GO" id="GO:0006508">
    <property type="term" value="P:proteolysis"/>
    <property type="evidence" value="ECO:0007669"/>
    <property type="project" value="UniProtKB-KW"/>
</dbReference>
<keyword evidence="3" id="KW-0378">Hydrolase</keyword>
<dbReference type="PANTHER" id="PTHR43592:SF15">
    <property type="entry name" value="CAAX AMINO TERMINAL PROTEASE FAMILY PROTEIN"/>
    <property type="match status" value="1"/>
</dbReference>
<name>A0ABS4KIR8_9FIRM</name>
<dbReference type="PANTHER" id="PTHR43592">
    <property type="entry name" value="CAAX AMINO TERMINAL PROTEASE"/>
    <property type="match status" value="1"/>
</dbReference>
<keyword evidence="1" id="KW-0472">Membrane</keyword>
<dbReference type="InterPro" id="IPR003675">
    <property type="entry name" value="Rce1/LyrA-like_dom"/>
</dbReference>
<evidence type="ECO:0000313" key="3">
    <source>
        <dbReference type="EMBL" id="MBP2026524.1"/>
    </source>
</evidence>
<feature type="transmembrane region" description="Helical" evidence="1">
    <location>
        <begin position="128"/>
        <end position="147"/>
    </location>
</feature>
<feature type="transmembrane region" description="Helical" evidence="1">
    <location>
        <begin position="86"/>
        <end position="108"/>
    </location>
</feature>
<feature type="transmembrane region" description="Helical" evidence="1">
    <location>
        <begin position="241"/>
        <end position="261"/>
    </location>
</feature>
<feature type="transmembrane region" description="Helical" evidence="1">
    <location>
        <begin position="30"/>
        <end position="52"/>
    </location>
</feature>
<dbReference type="RefSeq" id="WP_209658669.1">
    <property type="nucleotide sequence ID" value="NZ_JAGGLI010000002.1"/>
</dbReference>
<sequence>MKSLLSNTLYLALAVLFLTFGAYFQMRDIFTGLIITELLIIALPAFIFAEVFSDLDGKIKEGGRKLLNAFNYLRLKKTTFENIKKAIVITFITYPIAVFFNLIIIYIMGYLGYYNVPQVPMATDTTELFYYLLILALLPGVCEELLFRGFFLRANEEYGYRYSIFYSAILFALFHFNIYNFAGPLILGIVYGYVTRITRSVWPAIIAHTANNAIAASLGFLVTVYGPETSVDLESIFQDPVSMIIELSMLAVVALIAFLLLKSIIKSLRKSNDYIEVVATKIEKPSILSYVPIAITVGFFIIINYMYLMS</sequence>
<evidence type="ECO:0000256" key="1">
    <source>
        <dbReference type="SAM" id="Phobius"/>
    </source>
</evidence>
<dbReference type="EMBL" id="JAGGLI010000002">
    <property type="protein sequence ID" value="MBP2026524.1"/>
    <property type="molecule type" value="Genomic_DNA"/>
</dbReference>
<evidence type="ECO:0000259" key="2">
    <source>
        <dbReference type="Pfam" id="PF02517"/>
    </source>
</evidence>
<keyword evidence="1" id="KW-0812">Transmembrane</keyword>
<keyword evidence="4" id="KW-1185">Reference proteome</keyword>
<protein>
    <submittedName>
        <fullName evidence="3">Membrane protease YdiL (CAAX protease family)</fullName>
    </submittedName>
</protein>
<feature type="transmembrane region" description="Helical" evidence="1">
    <location>
        <begin position="168"/>
        <end position="194"/>
    </location>
</feature>
<reference evidence="3 4" key="1">
    <citation type="submission" date="2021-03" db="EMBL/GenBank/DDBJ databases">
        <title>Genomic Encyclopedia of Type Strains, Phase IV (KMG-IV): sequencing the most valuable type-strain genomes for metagenomic binning, comparative biology and taxonomic classification.</title>
        <authorList>
            <person name="Goeker M."/>
        </authorList>
    </citation>
    <scope>NUCLEOTIDE SEQUENCE [LARGE SCALE GENOMIC DNA]</scope>
    <source>
        <strain evidence="3 4">DSM 27512</strain>
    </source>
</reference>
<comment type="caution">
    <text evidence="3">The sequence shown here is derived from an EMBL/GenBank/DDBJ whole genome shotgun (WGS) entry which is preliminary data.</text>
</comment>
<dbReference type="Proteomes" id="UP001314903">
    <property type="component" value="Unassembled WGS sequence"/>
</dbReference>
<feature type="transmembrane region" description="Helical" evidence="1">
    <location>
        <begin position="287"/>
        <end position="308"/>
    </location>
</feature>
<keyword evidence="1" id="KW-1133">Transmembrane helix</keyword>
<organism evidence="3 4">
    <name type="scientific">Acetoanaerobium pronyense</name>
    <dbReference type="NCBI Taxonomy" id="1482736"/>
    <lineage>
        <taxon>Bacteria</taxon>
        <taxon>Bacillati</taxon>
        <taxon>Bacillota</taxon>
        <taxon>Clostridia</taxon>
        <taxon>Peptostreptococcales</taxon>
        <taxon>Filifactoraceae</taxon>
        <taxon>Acetoanaerobium</taxon>
    </lineage>
</organism>
<proteinExistence type="predicted"/>
<keyword evidence="3" id="KW-0645">Protease</keyword>
<dbReference type="Pfam" id="PF02517">
    <property type="entry name" value="Rce1-like"/>
    <property type="match status" value="1"/>
</dbReference>
<evidence type="ECO:0000313" key="4">
    <source>
        <dbReference type="Proteomes" id="UP001314903"/>
    </source>
</evidence>
<accession>A0ABS4KIR8</accession>
<feature type="domain" description="CAAX prenyl protease 2/Lysostaphin resistance protein A-like" evidence="2">
    <location>
        <begin position="128"/>
        <end position="214"/>
    </location>
</feature>
<gene>
    <name evidence="3" type="ORF">J2Z35_000313</name>
</gene>